<feature type="transmembrane region" description="Helical" evidence="1">
    <location>
        <begin position="117"/>
        <end position="142"/>
    </location>
</feature>
<keyword evidence="3" id="KW-0808">Transferase</keyword>
<proteinExistence type="predicted"/>
<gene>
    <name evidence="3" type="ORF">F3W84_00385</name>
</gene>
<feature type="transmembrane region" description="Helical" evidence="1">
    <location>
        <begin position="154"/>
        <end position="171"/>
    </location>
</feature>
<keyword evidence="1" id="KW-1133">Transmembrane helix</keyword>
<organism evidence="3 4">
    <name type="scientific">Ochrobactrum quorumnocens</name>
    <dbReference type="NCBI Taxonomy" id="271865"/>
    <lineage>
        <taxon>Bacteria</taxon>
        <taxon>Pseudomonadati</taxon>
        <taxon>Pseudomonadota</taxon>
        <taxon>Alphaproteobacteria</taxon>
        <taxon>Hyphomicrobiales</taxon>
        <taxon>Brucellaceae</taxon>
        <taxon>Brucella/Ochrobactrum group</taxon>
        <taxon>Ochrobactrum</taxon>
    </lineage>
</organism>
<keyword evidence="4" id="KW-1185">Reference proteome</keyword>
<sequence length="328" mass="37153">MEELAISLVTGFHLWRHFGSPHFYVGPFDLYGILAHGYVGVELFFVISGYAIMMTWSHQTGDWKHRAHKFLLARLLRIYPTYAVAVVLWIALVHQGIAIKPTGLKDVVTHLTFTHTFFPETFFSISGVMWSLAVEVQFYLLFPLIMLLPLTSRGSLALASVIYTIAFFVIAPNASVVWLWSVIAYIPLFLLGMALFHIRSTLINYRLLIWPTLFLALILILLKDSDEMHMPIRVSIGALLGLAILAFAKLSYSNIVSIVGRGSYSIYLYNYIFLVTATPVAMGWIAAVAYFIAVMLFGLLMYRLIELPAERLRHLFMKKRIRVAAPAT</sequence>
<evidence type="ECO:0000313" key="3">
    <source>
        <dbReference type="EMBL" id="KAA9370914.1"/>
    </source>
</evidence>
<feature type="transmembrane region" description="Helical" evidence="1">
    <location>
        <begin position="75"/>
        <end position="97"/>
    </location>
</feature>
<dbReference type="EMBL" id="VYXQ01000001">
    <property type="protein sequence ID" value="KAA9370914.1"/>
    <property type="molecule type" value="Genomic_DNA"/>
</dbReference>
<feature type="transmembrane region" description="Helical" evidence="1">
    <location>
        <begin position="177"/>
        <end position="196"/>
    </location>
</feature>
<dbReference type="GO" id="GO:0000271">
    <property type="term" value="P:polysaccharide biosynthetic process"/>
    <property type="evidence" value="ECO:0007669"/>
    <property type="project" value="TreeGrafter"/>
</dbReference>
<keyword evidence="1" id="KW-0472">Membrane</keyword>
<name>A0A5N1K9K7_9HYPH</name>
<reference evidence="3 4" key="1">
    <citation type="submission" date="2019-09" db="EMBL/GenBank/DDBJ databases">
        <title>Biological control of the noxious weed angled onion (Allium triquetrum) thwarted by endophytic bacteria in Victoria, Australia.</title>
        <authorList>
            <person name="Tehranchian P."/>
            <person name="Adair R.J."/>
            <person name="Van T.H."/>
            <person name="Morrison P.D."/>
            <person name="Williams H."/>
            <person name="Lawrie A.C."/>
        </authorList>
    </citation>
    <scope>NUCLEOTIDE SEQUENCE [LARGE SCALE GENOMIC DNA]</scope>
    <source>
        <strain evidence="3 4">RPTAtOch1</strain>
    </source>
</reference>
<dbReference type="InterPro" id="IPR050879">
    <property type="entry name" value="Acyltransferase_3"/>
</dbReference>
<dbReference type="Pfam" id="PF01757">
    <property type="entry name" value="Acyl_transf_3"/>
    <property type="match status" value="1"/>
</dbReference>
<dbReference type="PANTHER" id="PTHR23028">
    <property type="entry name" value="ACETYLTRANSFERASE"/>
    <property type="match status" value="1"/>
</dbReference>
<dbReference type="AlphaFoldDB" id="A0A5N1K9K7"/>
<keyword evidence="1" id="KW-0812">Transmembrane</keyword>
<evidence type="ECO:0000313" key="4">
    <source>
        <dbReference type="Proteomes" id="UP000327108"/>
    </source>
</evidence>
<feature type="transmembrane region" description="Helical" evidence="1">
    <location>
        <begin position="203"/>
        <end position="222"/>
    </location>
</feature>
<comment type="caution">
    <text evidence="3">The sequence shown here is derived from an EMBL/GenBank/DDBJ whole genome shotgun (WGS) entry which is preliminary data.</text>
</comment>
<feature type="domain" description="Acyltransferase 3" evidence="2">
    <location>
        <begin position="4"/>
        <end position="302"/>
    </location>
</feature>
<dbReference type="GO" id="GO:0016747">
    <property type="term" value="F:acyltransferase activity, transferring groups other than amino-acyl groups"/>
    <property type="evidence" value="ECO:0007669"/>
    <property type="project" value="InterPro"/>
</dbReference>
<accession>A0A5N1K9K7</accession>
<dbReference type="Proteomes" id="UP000327108">
    <property type="component" value="Unassembled WGS sequence"/>
</dbReference>
<feature type="transmembrane region" description="Helical" evidence="1">
    <location>
        <begin position="234"/>
        <end position="252"/>
    </location>
</feature>
<dbReference type="InterPro" id="IPR002656">
    <property type="entry name" value="Acyl_transf_3_dom"/>
</dbReference>
<evidence type="ECO:0000256" key="1">
    <source>
        <dbReference type="SAM" id="Phobius"/>
    </source>
</evidence>
<feature type="transmembrane region" description="Helical" evidence="1">
    <location>
        <begin position="30"/>
        <end position="54"/>
    </location>
</feature>
<protein>
    <submittedName>
        <fullName evidence="3">Acyltransferase</fullName>
    </submittedName>
</protein>
<keyword evidence="3" id="KW-0012">Acyltransferase</keyword>
<evidence type="ECO:0000259" key="2">
    <source>
        <dbReference type="Pfam" id="PF01757"/>
    </source>
</evidence>
<dbReference type="PANTHER" id="PTHR23028:SF53">
    <property type="entry name" value="ACYL_TRANSF_3 DOMAIN-CONTAINING PROTEIN"/>
    <property type="match status" value="1"/>
</dbReference>
<dbReference type="GO" id="GO:0016020">
    <property type="term" value="C:membrane"/>
    <property type="evidence" value="ECO:0007669"/>
    <property type="project" value="TreeGrafter"/>
</dbReference>